<dbReference type="AlphaFoldDB" id="A0A8J8GGZ3"/>
<dbReference type="GO" id="GO:0051082">
    <property type="term" value="F:unfolded protein binding"/>
    <property type="evidence" value="ECO:0007669"/>
    <property type="project" value="InterPro"/>
</dbReference>
<dbReference type="GO" id="GO:0051131">
    <property type="term" value="P:chaperone-mediated protein complex assembly"/>
    <property type="evidence" value="ECO:0007669"/>
    <property type="project" value="InterPro"/>
</dbReference>
<dbReference type="PANTHER" id="PTHR43680:SF2">
    <property type="entry name" value="NITRATE REDUCTASE MOLYBDENUM COFACTOR ASSEMBLY CHAPERONE NARJ"/>
    <property type="match status" value="1"/>
</dbReference>
<comment type="caution">
    <text evidence="2">The sequence shown here is derived from an EMBL/GenBank/DDBJ whole genome shotgun (WGS) entry which is preliminary data.</text>
</comment>
<name>A0A8J8GGZ3_9BACI</name>
<accession>A0A8J8GGZ3</accession>
<keyword evidence="3" id="KW-1185">Reference proteome</keyword>
<reference evidence="2" key="1">
    <citation type="submission" date="2020-06" db="EMBL/GenBank/DDBJ databases">
        <title>A novel thermopfilic bacterium from Erzurum, Turkey.</title>
        <authorList>
            <person name="Adiguzel A."/>
            <person name="Ay H."/>
            <person name="Baltaci M.O."/>
        </authorList>
    </citation>
    <scope>NUCLEOTIDE SEQUENCE</scope>
    <source>
        <strain evidence="2">P2</strain>
    </source>
</reference>
<dbReference type="InterPro" id="IPR003765">
    <property type="entry name" value="NO3_reductase_chaperone_NarJ"/>
</dbReference>
<dbReference type="SUPFAM" id="SSF89155">
    <property type="entry name" value="TorD-like"/>
    <property type="match status" value="1"/>
</dbReference>
<gene>
    <name evidence="2" type="primary">narJ</name>
    <name evidence="2" type="ORF">HR057_10685</name>
</gene>
<dbReference type="InterPro" id="IPR036411">
    <property type="entry name" value="TorD-like_sf"/>
</dbReference>
<organism evidence="2 3">
    <name type="scientific">Calidifontibacillus erzurumensis</name>
    <dbReference type="NCBI Taxonomy" id="2741433"/>
    <lineage>
        <taxon>Bacteria</taxon>
        <taxon>Bacillati</taxon>
        <taxon>Bacillota</taxon>
        <taxon>Bacilli</taxon>
        <taxon>Bacillales</taxon>
        <taxon>Bacillaceae</taxon>
        <taxon>Calidifontibacillus/Schinkia group</taxon>
        <taxon>Calidifontibacillus</taxon>
    </lineage>
</organism>
<dbReference type="GO" id="GO:0042128">
    <property type="term" value="P:nitrate assimilation"/>
    <property type="evidence" value="ECO:0007669"/>
    <property type="project" value="UniProtKB-KW"/>
</dbReference>
<evidence type="ECO:0000256" key="1">
    <source>
        <dbReference type="ARBA" id="ARBA00023063"/>
    </source>
</evidence>
<dbReference type="Pfam" id="PF02613">
    <property type="entry name" value="Nitrate_red_del"/>
    <property type="match status" value="1"/>
</dbReference>
<dbReference type="GO" id="GO:0016530">
    <property type="term" value="F:metallochaperone activity"/>
    <property type="evidence" value="ECO:0007669"/>
    <property type="project" value="TreeGrafter"/>
</dbReference>
<sequence>MEKEWMEEYKYTFKLCSLLFQYPEQSWIRDKEIEDSIALIKNQEIRFYIDKFWDYVKQTPSRELAENYVKWFDFNDRTTLYLTYKKFGDNRERGLALVKLKMEFAKANFYIKNDELPDYLPLILEFASEASDPFVQKIFLIHKKAIDDLLFELMKDHNPYGNLLKACEISMAAWLHGFTLKAKRA</sequence>
<dbReference type="EMBL" id="JABTTE010000014">
    <property type="protein sequence ID" value="NSL52218.1"/>
    <property type="molecule type" value="Genomic_DNA"/>
</dbReference>
<dbReference type="PANTHER" id="PTHR43680">
    <property type="entry name" value="NITRATE REDUCTASE MOLYBDENUM COFACTOR ASSEMBLY CHAPERONE"/>
    <property type="match status" value="1"/>
</dbReference>
<proteinExistence type="predicted"/>
<evidence type="ECO:0000313" key="2">
    <source>
        <dbReference type="EMBL" id="NSL52218.1"/>
    </source>
</evidence>
<evidence type="ECO:0000313" key="3">
    <source>
        <dbReference type="Proteomes" id="UP000625804"/>
    </source>
</evidence>
<dbReference type="InterPro" id="IPR020945">
    <property type="entry name" value="DMSO/NO3_reduct_chaperone"/>
</dbReference>
<keyword evidence="1" id="KW-0534">Nitrate assimilation</keyword>
<dbReference type="RefSeq" id="WP_173731428.1">
    <property type="nucleotide sequence ID" value="NZ_JABTTE010000014.1"/>
</dbReference>
<dbReference type="Proteomes" id="UP000625804">
    <property type="component" value="Unassembled WGS sequence"/>
</dbReference>
<protein>
    <submittedName>
        <fullName evidence="2">Nitrate reductase molybdenum cofactor assembly chaperone</fullName>
    </submittedName>
</protein>
<dbReference type="NCBIfam" id="TIGR00684">
    <property type="entry name" value="narJ"/>
    <property type="match status" value="1"/>
</dbReference>